<evidence type="ECO:0000256" key="1">
    <source>
        <dbReference type="ARBA" id="ARBA00004323"/>
    </source>
</evidence>
<dbReference type="GO" id="GO:0016020">
    <property type="term" value="C:membrane"/>
    <property type="evidence" value="ECO:0007669"/>
    <property type="project" value="InterPro"/>
</dbReference>
<keyword evidence="2" id="KW-0808">Transferase</keyword>
<evidence type="ECO:0000256" key="7">
    <source>
        <dbReference type="ARBA" id="ARBA00023180"/>
    </source>
</evidence>
<evidence type="ECO:0000256" key="3">
    <source>
        <dbReference type="ARBA" id="ARBA00022692"/>
    </source>
</evidence>
<dbReference type="RefSeq" id="WP_216938746.1">
    <property type="nucleotide sequence ID" value="NZ_CP077062.1"/>
</dbReference>
<dbReference type="EMBL" id="CP077062">
    <property type="protein sequence ID" value="QWZ07235.1"/>
    <property type="molecule type" value="Genomic_DNA"/>
</dbReference>
<dbReference type="PANTHER" id="PTHR12137:SF54">
    <property type="entry name" value="CARBOHYDRATE SULFOTRANSFERASE"/>
    <property type="match status" value="1"/>
</dbReference>
<keyword evidence="4" id="KW-1133">Transmembrane helix</keyword>
<evidence type="ECO:0000256" key="2">
    <source>
        <dbReference type="ARBA" id="ARBA00022679"/>
    </source>
</evidence>
<dbReference type="InterPro" id="IPR005331">
    <property type="entry name" value="Sulfotransferase"/>
</dbReference>
<dbReference type="InterPro" id="IPR018011">
    <property type="entry name" value="Carb_sulfotrans_8-10"/>
</dbReference>
<dbReference type="GO" id="GO:0016051">
    <property type="term" value="P:carbohydrate biosynthetic process"/>
    <property type="evidence" value="ECO:0007669"/>
    <property type="project" value="InterPro"/>
</dbReference>
<name>A0A975XZB2_9ACTN</name>
<reference evidence="8" key="1">
    <citation type="submission" date="2021-06" db="EMBL/GenBank/DDBJ databases">
        <title>Complete genome sequence of Nocardioides sp. G188.</title>
        <authorList>
            <person name="Im W.-T."/>
        </authorList>
    </citation>
    <scope>NUCLEOTIDE SEQUENCE</scope>
    <source>
        <strain evidence="8">G188</strain>
    </source>
</reference>
<evidence type="ECO:0000256" key="6">
    <source>
        <dbReference type="ARBA" id="ARBA00023136"/>
    </source>
</evidence>
<evidence type="ECO:0000313" key="8">
    <source>
        <dbReference type="EMBL" id="QWZ07235.1"/>
    </source>
</evidence>
<accession>A0A975XZB2</accession>
<dbReference type="AlphaFoldDB" id="A0A975XZB2"/>
<sequence length="336" mass="38482">MQRTGLPPNKTATYVMRRWKTVYVSVPKAACTSLKWLVADLQEEDPEHFYETPSAETSRSMTIHHRSRWQRTPMLHELDDEELAQITAENGWFVFAVVRHPAARLWSGWQSKFLLHEPHFAKHFPEATWPRIPTSTSDVVEDFHTFVRSLAADPTAPIFHDRHFRSQSRLLRPDRVPYSRVYQTAEFGELMSDLEAHLKPLGLERMPVLRRSNETPLAPVEALFTPEVVDVVGRHYAADFEQFGYPEVVPRGLASSEYSGAELAEIGRLAERGERIGDLYRLLLESHARQRATIRELRTRLRARPPAVPAQRSTLQRVRGRAGRIVRRALPGVSGG</sequence>
<proteinExistence type="predicted"/>
<dbReference type="Proteomes" id="UP000683575">
    <property type="component" value="Chromosome"/>
</dbReference>
<dbReference type="PANTHER" id="PTHR12137">
    <property type="entry name" value="CARBOHYDRATE SULFOTRANSFERASE"/>
    <property type="match status" value="1"/>
</dbReference>
<organism evidence="8 9">
    <name type="scientific">Nocardioides panacis</name>
    <dbReference type="NCBI Taxonomy" id="2849501"/>
    <lineage>
        <taxon>Bacteria</taxon>
        <taxon>Bacillati</taxon>
        <taxon>Actinomycetota</taxon>
        <taxon>Actinomycetes</taxon>
        <taxon>Propionibacteriales</taxon>
        <taxon>Nocardioidaceae</taxon>
        <taxon>Nocardioides</taxon>
    </lineage>
</organism>
<keyword evidence="3" id="KW-0812">Transmembrane</keyword>
<gene>
    <name evidence="8" type="ORF">KRR39_17425</name>
</gene>
<evidence type="ECO:0000313" key="9">
    <source>
        <dbReference type="Proteomes" id="UP000683575"/>
    </source>
</evidence>
<evidence type="ECO:0000256" key="5">
    <source>
        <dbReference type="ARBA" id="ARBA00023034"/>
    </source>
</evidence>
<keyword evidence="6" id="KW-0472">Membrane</keyword>
<dbReference type="GO" id="GO:0008146">
    <property type="term" value="F:sulfotransferase activity"/>
    <property type="evidence" value="ECO:0007669"/>
    <property type="project" value="InterPro"/>
</dbReference>
<keyword evidence="7" id="KW-0325">Glycoprotein</keyword>
<comment type="subcellular location">
    <subcellularLocation>
        <location evidence="1">Golgi apparatus membrane</location>
        <topology evidence="1">Single-pass type II membrane protein</topology>
    </subcellularLocation>
</comment>
<dbReference type="KEGG" id="nps:KRR39_17425"/>
<keyword evidence="9" id="KW-1185">Reference proteome</keyword>
<keyword evidence="5" id="KW-0333">Golgi apparatus</keyword>
<dbReference type="Pfam" id="PF03567">
    <property type="entry name" value="Sulfotransfer_2"/>
    <property type="match status" value="1"/>
</dbReference>
<protein>
    <submittedName>
        <fullName evidence="8">Sulfotransferase family protein</fullName>
    </submittedName>
</protein>
<evidence type="ECO:0000256" key="4">
    <source>
        <dbReference type="ARBA" id="ARBA00022989"/>
    </source>
</evidence>